<feature type="transmembrane region" description="Helical" evidence="1">
    <location>
        <begin position="392"/>
        <end position="419"/>
    </location>
</feature>
<dbReference type="EMBL" id="SNRW01004842">
    <property type="protein sequence ID" value="KAA6386362.1"/>
    <property type="molecule type" value="Genomic_DNA"/>
</dbReference>
<keyword evidence="1" id="KW-1133">Transmembrane helix</keyword>
<dbReference type="Pfam" id="PF12937">
    <property type="entry name" value="F-box-like"/>
    <property type="match status" value="1"/>
</dbReference>
<feature type="transmembrane region" description="Helical" evidence="1">
    <location>
        <begin position="235"/>
        <end position="252"/>
    </location>
</feature>
<evidence type="ECO:0000259" key="2">
    <source>
        <dbReference type="PROSITE" id="PS50181"/>
    </source>
</evidence>
<dbReference type="OrthoDB" id="28868at2759"/>
<organism evidence="3 4">
    <name type="scientific">Streblomastix strix</name>
    <dbReference type="NCBI Taxonomy" id="222440"/>
    <lineage>
        <taxon>Eukaryota</taxon>
        <taxon>Metamonada</taxon>
        <taxon>Preaxostyla</taxon>
        <taxon>Oxymonadida</taxon>
        <taxon>Streblomastigidae</taxon>
        <taxon>Streblomastix</taxon>
    </lineage>
</organism>
<sequence>MCIVRKKKLSDLPDELLEICFSKLNLESLTSVRKTCHRFNGIVHQDDVWRDICINERDDWIHSLHIAQNPFRSTERFKYWKSEYMDKRPSFGFYKDGWRDTYIIYNNLLNQQPSMKSIKKQVIQRSGGNGIGKLIKAMFEIIILTWVALAFAFYIHACNKGGYTHSRQIIHDASNITNQSLHSIDNPSIINEYNYQVNSKHEPWYKAIMHSYLLSGMIFIIPMMYNAIQGLINRNYGASISVTLASLFMLLIDLNVDKFIQIKYYYVFIPLELLTLIGLWFILKGSWKVLEQESPWTKTPIILITIGVQFQILMFILKMDQIIPMKWTTTYGPTFACLILIYILVITAGKIDMHWSVIQSALALGVAFGMLLWMITMLTLWLDESHFLKNSSVFVCFIPLVPILGLLGWSLTVSGMRNVQSQLRLIRRRREKEFISLTEQIGRSNLQSLCCALGYERVKKKGL</sequence>
<evidence type="ECO:0000313" key="4">
    <source>
        <dbReference type="Proteomes" id="UP000324800"/>
    </source>
</evidence>
<dbReference type="SMART" id="SM00256">
    <property type="entry name" value="FBOX"/>
    <property type="match status" value="1"/>
</dbReference>
<feature type="transmembrane region" description="Helical" evidence="1">
    <location>
        <begin position="264"/>
        <end position="283"/>
    </location>
</feature>
<dbReference type="AlphaFoldDB" id="A0A5J4VV38"/>
<feature type="domain" description="F-box" evidence="2">
    <location>
        <begin position="6"/>
        <end position="52"/>
    </location>
</feature>
<feature type="transmembrane region" description="Helical" evidence="1">
    <location>
        <begin position="134"/>
        <end position="155"/>
    </location>
</feature>
<dbReference type="InterPro" id="IPR001810">
    <property type="entry name" value="F-box_dom"/>
</dbReference>
<dbReference type="Gene3D" id="1.20.1280.50">
    <property type="match status" value="1"/>
</dbReference>
<feature type="transmembrane region" description="Helical" evidence="1">
    <location>
        <begin position="329"/>
        <end position="349"/>
    </location>
</feature>
<feature type="transmembrane region" description="Helical" evidence="1">
    <location>
        <begin position="361"/>
        <end position="380"/>
    </location>
</feature>
<name>A0A5J4VV38_9EUKA</name>
<dbReference type="InterPro" id="IPR036047">
    <property type="entry name" value="F-box-like_dom_sf"/>
</dbReference>
<dbReference type="Proteomes" id="UP000324800">
    <property type="component" value="Unassembled WGS sequence"/>
</dbReference>
<protein>
    <recommendedName>
        <fullName evidence="2">F-box domain-containing protein</fullName>
    </recommendedName>
</protein>
<dbReference type="SUPFAM" id="SSF81383">
    <property type="entry name" value="F-box domain"/>
    <property type="match status" value="1"/>
</dbReference>
<keyword evidence="1" id="KW-0812">Transmembrane</keyword>
<dbReference type="PROSITE" id="PS50181">
    <property type="entry name" value="FBOX"/>
    <property type="match status" value="1"/>
</dbReference>
<accession>A0A5J4VV38</accession>
<evidence type="ECO:0000313" key="3">
    <source>
        <dbReference type="EMBL" id="KAA6386362.1"/>
    </source>
</evidence>
<comment type="caution">
    <text evidence="3">The sequence shown here is derived from an EMBL/GenBank/DDBJ whole genome shotgun (WGS) entry which is preliminary data.</text>
</comment>
<proteinExistence type="predicted"/>
<evidence type="ECO:0000256" key="1">
    <source>
        <dbReference type="SAM" id="Phobius"/>
    </source>
</evidence>
<feature type="transmembrane region" description="Helical" evidence="1">
    <location>
        <begin position="207"/>
        <end position="228"/>
    </location>
</feature>
<keyword evidence="1" id="KW-0472">Membrane</keyword>
<gene>
    <name evidence="3" type="ORF">EZS28_018112</name>
</gene>
<reference evidence="3 4" key="1">
    <citation type="submission" date="2019-03" db="EMBL/GenBank/DDBJ databases">
        <title>Single cell metagenomics reveals metabolic interactions within the superorganism composed of flagellate Streblomastix strix and complex community of Bacteroidetes bacteria on its surface.</title>
        <authorList>
            <person name="Treitli S.C."/>
            <person name="Kolisko M."/>
            <person name="Husnik F."/>
            <person name="Keeling P."/>
            <person name="Hampl V."/>
        </authorList>
    </citation>
    <scope>NUCLEOTIDE SEQUENCE [LARGE SCALE GENOMIC DNA]</scope>
    <source>
        <strain evidence="3">ST1C</strain>
    </source>
</reference>
<feature type="transmembrane region" description="Helical" evidence="1">
    <location>
        <begin position="295"/>
        <end position="317"/>
    </location>
</feature>